<dbReference type="Proteomes" id="UP001153076">
    <property type="component" value="Unassembled WGS sequence"/>
</dbReference>
<gene>
    <name evidence="1" type="ORF">Cgig2_018066</name>
</gene>
<dbReference type="SUPFAM" id="SSF56219">
    <property type="entry name" value="DNase I-like"/>
    <property type="match status" value="1"/>
</dbReference>
<evidence type="ECO:0000313" key="2">
    <source>
        <dbReference type="Proteomes" id="UP001153076"/>
    </source>
</evidence>
<dbReference type="Gene3D" id="3.60.10.10">
    <property type="entry name" value="Endonuclease/exonuclease/phosphatase"/>
    <property type="match status" value="1"/>
</dbReference>
<proteinExistence type="predicted"/>
<protein>
    <recommendedName>
        <fullName evidence="3">DUF4283 domain-containing protein</fullName>
    </recommendedName>
</protein>
<reference evidence="1" key="1">
    <citation type="submission" date="2022-04" db="EMBL/GenBank/DDBJ databases">
        <title>Carnegiea gigantea Genome sequencing and assembly v2.</title>
        <authorList>
            <person name="Copetti D."/>
            <person name="Sanderson M.J."/>
            <person name="Burquez A."/>
            <person name="Wojciechowski M.F."/>
        </authorList>
    </citation>
    <scope>NUCLEOTIDE SEQUENCE</scope>
    <source>
        <strain evidence="1">SGP5-SGP5p</strain>
        <tissue evidence="1">Aerial part</tissue>
    </source>
</reference>
<dbReference type="InterPro" id="IPR036691">
    <property type="entry name" value="Endo/exonu/phosph_ase_sf"/>
</dbReference>
<organism evidence="1 2">
    <name type="scientific">Carnegiea gigantea</name>
    <dbReference type="NCBI Taxonomy" id="171969"/>
    <lineage>
        <taxon>Eukaryota</taxon>
        <taxon>Viridiplantae</taxon>
        <taxon>Streptophyta</taxon>
        <taxon>Embryophyta</taxon>
        <taxon>Tracheophyta</taxon>
        <taxon>Spermatophyta</taxon>
        <taxon>Magnoliopsida</taxon>
        <taxon>eudicotyledons</taxon>
        <taxon>Gunneridae</taxon>
        <taxon>Pentapetalae</taxon>
        <taxon>Caryophyllales</taxon>
        <taxon>Cactineae</taxon>
        <taxon>Cactaceae</taxon>
        <taxon>Cactoideae</taxon>
        <taxon>Echinocereeae</taxon>
        <taxon>Carnegiea</taxon>
    </lineage>
</organism>
<evidence type="ECO:0000313" key="1">
    <source>
        <dbReference type="EMBL" id="KAJ8420415.1"/>
    </source>
</evidence>
<accession>A0A9Q1GH27</accession>
<evidence type="ECO:0008006" key="3">
    <source>
        <dbReference type="Google" id="ProtNLM"/>
    </source>
</evidence>
<comment type="caution">
    <text evidence="1">The sequence shown here is derived from an EMBL/GenBank/DDBJ whole genome shotgun (WGS) entry which is preliminary data.</text>
</comment>
<keyword evidence="2" id="KW-1185">Reference proteome</keyword>
<name>A0A9Q1GH27_9CARY</name>
<sequence length="303" mass="35143">MEINTDAITSLPIWIQLPELDIKYLGMQSLSKIGSLLGYPSKIDKYTKDKSMLKYVRLMICLWRDNFKNILNLQMKKGSYSDRRSSMSGCPSNVINVKCLGIHKNNIGNRITKGKNRGLRHQPSLLIKNNPQRITKGRGWLPTSYKAYYWAYYSMNGGTHSYNGNNQWMVGFLETKVKESNIQHVCANWKWEHNATMIERGRIILSWHLRKYNFSHKLKTDQLLHGEVKHLPTNRNFFLTLVYGRNMKDQRLPLWEDLGSIAMSLQDLWCVLGDFNSVLRMSERIGGVGLTEGEIRDFASYIT</sequence>
<dbReference type="EMBL" id="JAKOGI010003447">
    <property type="protein sequence ID" value="KAJ8420415.1"/>
    <property type="molecule type" value="Genomic_DNA"/>
</dbReference>
<dbReference type="AlphaFoldDB" id="A0A9Q1GH27"/>
<dbReference type="OrthoDB" id="1930966at2759"/>